<evidence type="ECO:0000313" key="1">
    <source>
        <dbReference type="EMBL" id="MBA9079911.1"/>
    </source>
</evidence>
<evidence type="ECO:0000313" key="2">
    <source>
        <dbReference type="Proteomes" id="UP000563094"/>
    </source>
</evidence>
<proteinExistence type="predicted"/>
<dbReference type="RefSeq" id="WP_182514621.1">
    <property type="nucleotide sequence ID" value="NZ_JACJIQ010000043.1"/>
</dbReference>
<reference evidence="1 2" key="1">
    <citation type="submission" date="2020-08" db="EMBL/GenBank/DDBJ databases">
        <title>Genomic Encyclopedia of Type Strains, Phase IV (KMG-IV): sequencing the most valuable type-strain genomes for metagenomic binning, comparative biology and taxonomic classification.</title>
        <authorList>
            <person name="Goeker M."/>
        </authorList>
    </citation>
    <scope>NUCLEOTIDE SEQUENCE [LARGE SCALE GENOMIC DNA]</scope>
    <source>
        <strain evidence="1 2">DSM 29854</strain>
    </source>
</reference>
<keyword evidence="2" id="KW-1185">Reference proteome</keyword>
<accession>A0A839H1Z9</accession>
<name>A0A839H1Z9_9BACT</name>
<gene>
    <name evidence="1" type="ORF">FHS90_004657</name>
</gene>
<dbReference type="EMBL" id="JACJIQ010000043">
    <property type="protein sequence ID" value="MBA9079911.1"/>
    <property type="molecule type" value="Genomic_DNA"/>
</dbReference>
<sequence length="179" mass="21203">MLLKKLKQEKFDADYHGATITTFSFEGQIEVIDFINSDYFRIDCTRDDIKEKPLQQQNNYLKPAFNLEKLSIEDFRALTLPGLIAFFDKYATEEWGESDREDFIVIWNNLGNHLSQLGDSFTFFLISKEWFENQESRKNPEKADIKLKEPEFWIYGYYFIVVGISKAKKELIAIVMFYD</sequence>
<protein>
    <submittedName>
        <fullName evidence="1">Uncharacterized protein</fullName>
    </submittedName>
</protein>
<organism evidence="1 2">
    <name type="scientific">Rufibacter quisquiliarum</name>
    <dbReference type="NCBI Taxonomy" id="1549639"/>
    <lineage>
        <taxon>Bacteria</taxon>
        <taxon>Pseudomonadati</taxon>
        <taxon>Bacteroidota</taxon>
        <taxon>Cytophagia</taxon>
        <taxon>Cytophagales</taxon>
        <taxon>Hymenobacteraceae</taxon>
        <taxon>Rufibacter</taxon>
    </lineage>
</organism>
<comment type="caution">
    <text evidence="1">The sequence shown here is derived from an EMBL/GenBank/DDBJ whole genome shotgun (WGS) entry which is preliminary data.</text>
</comment>
<dbReference type="AlphaFoldDB" id="A0A839H1Z9"/>
<dbReference type="Proteomes" id="UP000563094">
    <property type="component" value="Unassembled WGS sequence"/>
</dbReference>